<dbReference type="AlphaFoldDB" id="A0A2V1E7A1"/>
<accession>A0A2V1E7A1</accession>
<sequence>MNKFIFVAWVAFLTCVCAMPITPAAPELARRAAGFRLQGLKEHEIAAKLALPPSEADSSEEILPQPFSLSDRLSSLFHHGEEEAEDDDHSGDIPPGSLAAPEMLPHAVKLDTTVLSRFLATLRRKELGNDYGYEGKELELRRPTGMRHWGAHDKWRLF</sequence>
<keyword evidence="4" id="KW-1185">Reference proteome</keyword>
<proteinExistence type="predicted"/>
<evidence type="ECO:0000313" key="4">
    <source>
        <dbReference type="Proteomes" id="UP000244855"/>
    </source>
</evidence>
<dbReference type="Proteomes" id="UP000244855">
    <property type="component" value="Unassembled WGS sequence"/>
</dbReference>
<dbReference type="OrthoDB" id="3780616at2759"/>
<evidence type="ECO:0000256" key="1">
    <source>
        <dbReference type="SAM" id="MobiDB-lite"/>
    </source>
</evidence>
<reference evidence="3 4" key="1">
    <citation type="journal article" date="2018" name="Sci. Rep.">
        <title>Comparative genomics provides insights into the lifestyle and reveals functional heterogeneity of dark septate endophytic fungi.</title>
        <authorList>
            <person name="Knapp D.G."/>
            <person name="Nemeth J.B."/>
            <person name="Barry K."/>
            <person name="Hainaut M."/>
            <person name="Henrissat B."/>
            <person name="Johnson J."/>
            <person name="Kuo A."/>
            <person name="Lim J.H.P."/>
            <person name="Lipzen A."/>
            <person name="Nolan M."/>
            <person name="Ohm R.A."/>
            <person name="Tamas L."/>
            <person name="Grigoriev I.V."/>
            <person name="Spatafora J.W."/>
            <person name="Nagy L.G."/>
            <person name="Kovacs G.M."/>
        </authorList>
    </citation>
    <scope>NUCLEOTIDE SEQUENCE [LARGE SCALE GENOMIC DNA]</scope>
    <source>
        <strain evidence="3 4">DSE2036</strain>
    </source>
</reference>
<feature type="chain" id="PRO_5016095650" evidence="2">
    <location>
        <begin position="19"/>
        <end position="158"/>
    </location>
</feature>
<organism evidence="3 4">
    <name type="scientific">Periconia macrospinosa</name>
    <dbReference type="NCBI Taxonomy" id="97972"/>
    <lineage>
        <taxon>Eukaryota</taxon>
        <taxon>Fungi</taxon>
        <taxon>Dikarya</taxon>
        <taxon>Ascomycota</taxon>
        <taxon>Pezizomycotina</taxon>
        <taxon>Dothideomycetes</taxon>
        <taxon>Pleosporomycetidae</taxon>
        <taxon>Pleosporales</taxon>
        <taxon>Massarineae</taxon>
        <taxon>Periconiaceae</taxon>
        <taxon>Periconia</taxon>
    </lineage>
</organism>
<evidence type="ECO:0000313" key="3">
    <source>
        <dbReference type="EMBL" id="PVI06391.1"/>
    </source>
</evidence>
<protein>
    <submittedName>
        <fullName evidence="3">Uncharacterized protein</fullName>
    </submittedName>
</protein>
<gene>
    <name evidence="3" type="ORF">DM02DRAFT_649898</name>
</gene>
<dbReference type="EMBL" id="KZ805309">
    <property type="protein sequence ID" value="PVI06391.1"/>
    <property type="molecule type" value="Genomic_DNA"/>
</dbReference>
<evidence type="ECO:0000256" key="2">
    <source>
        <dbReference type="SAM" id="SignalP"/>
    </source>
</evidence>
<feature type="signal peptide" evidence="2">
    <location>
        <begin position="1"/>
        <end position="18"/>
    </location>
</feature>
<keyword evidence="2" id="KW-0732">Signal</keyword>
<feature type="region of interest" description="Disordered" evidence="1">
    <location>
        <begin position="79"/>
        <end position="98"/>
    </location>
</feature>
<name>A0A2V1E7A1_9PLEO</name>